<sequence>MISNIEPDQATPRRHTVFQILYKSLVGKKDYGSFVSFGEHKGIITALTAILFDQECSIQGIVLRQIITAPDPAPLESLIAPPLSILTMSGQSGKRMLASLIEHMLLIDYGIVEQPLRPLHPELTWMTNYMTRVVYHGVSKRLVQLTNDCRNGKEIAFTRLAWMDELIRRYEDESSADDDFSDVGLMLYFFWTRRREITRDQYLARETGYTGVLNEMIREIPSVGKDRLIRKLSVDVKKLIPCYVRYRSTRAHLITKATWIARELGVDLRAPEYAFESLSRPGSITTGSSAQPVGEQGLSRNNGGASLEGDTASPPSYQEASLHDMP</sequence>
<evidence type="ECO:0000313" key="2">
    <source>
        <dbReference type="EMBL" id="POS70774.1"/>
    </source>
</evidence>
<dbReference type="Proteomes" id="UP000094444">
    <property type="component" value="Unassembled WGS sequence"/>
</dbReference>
<dbReference type="AlphaFoldDB" id="A0A2P5HKI3"/>
<gene>
    <name evidence="2" type="ORF">DHEL01_v210832</name>
</gene>
<organism evidence="2 3">
    <name type="scientific">Diaporthe helianthi</name>
    <dbReference type="NCBI Taxonomy" id="158607"/>
    <lineage>
        <taxon>Eukaryota</taxon>
        <taxon>Fungi</taxon>
        <taxon>Dikarya</taxon>
        <taxon>Ascomycota</taxon>
        <taxon>Pezizomycotina</taxon>
        <taxon>Sordariomycetes</taxon>
        <taxon>Sordariomycetidae</taxon>
        <taxon>Diaporthales</taxon>
        <taxon>Diaporthaceae</taxon>
        <taxon>Diaporthe</taxon>
    </lineage>
</organism>
<dbReference type="OrthoDB" id="5218215at2759"/>
<keyword evidence="3" id="KW-1185">Reference proteome</keyword>
<feature type="region of interest" description="Disordered" evidence="1">
    <location>
        <begin position="284"/>
        <end position="326"/>
    </location>
</feature>
<reference evidence="2" key="1">
    <citation type="submission" date="2017-09" db="EMBL/GenBank/DDBJ databases">
        <title>Polyketide synthases of a Diaporthe helianthi virulent isolate.</title>
        <authorList>
            <person name="Baroncelli R."/>
        </authorList>
    </citation>
    <scope>NUCLEOTIDE SEQUENCE [LARGE SCALE GENOMIC DNA]</scope>
    <source>
        <strain evidence="2">7/96</strain>
    </source>
</reference>
<evidence type="ECO:0000313" key="3">
    <source>
        <dbReference type="Proteomes" id="UP000094444"/>
    </source>
</evidence>
<dbReference type="EMBL" id="MAVT02001490">
    <property type="protein sequence ID" value="POS70774.1"/>
    <property type="molecule type" value="Genomic_DNA"/>
</dbReference>
<evidence type="ECO:0000256" key="1">
    <source>
        <dbReference type="SAM" id="MobiDB-lite"/>
    </source>
</evidence>
<dbReference type="InParanoid" id="A0A2P5HKI3"/>
<accession>A0A2P5HKI3</accession>
<protein>
    <submittedName>
        <fullName evidence="2">Uncharacterized protein</fullName>
    </submittedName>
</protein>
<name>A0A2P5HKI3_DIAHE</name>
<comment type="caution">
    <text evidence="2">The sequence shown here is derived from an EMBL/GenBank/DDBJ whole genome shotgun (WGS) entry which is preliminary data.</text>
</comment>
<proteinExistence type="predicted"/>